<feature type="region of interest" description="Disordered" evidence="12">
    <location>
        <begin position="295"/>
        <end position="361"/>
    </location>
</feature>
<dbReference type="Pfam" id="PF00097">
    <property type="entry name" value="zf-C3HC4"/>
    <property type="match status" value="1"/>
</dbReference>
<feature type="compositionally biased region" description="Basic and acidic residues" evidence="12">
    <location>
        <begin position="312"/>
        <end position="334"/>
    </location>
</feature>
<feature type="compositionally biased region" description="Polar residues" evidence="12">
    <location>
        <begin position="165"/>
        <end position="183"/>
    </location>
</feature>
<dbReference type="GO" id="GO:0006511">
    <property type="term" value="P:ubiquitin-dependent protein catabolic process"/>
    <property type="evidence" value="ECO:0007669"/>
    <property type="project" value="InterPro"/>
</dbReference>
<evidence type="ECO:0000256" key="6">
    <source>
        <dbReference type="ARBA" id="ARBA00022723"/>
    </source>
</evidence>
<keyword evidence="10 13" id="KW-0472">Membrane</keyword>
<keyword evidence="8" id="KW-0833">Ubl conjugation pathway</keyword>
<evidence type="ECO:0000256" key="12">
    <source>
        <dbReference type="SAM" id="MobiDB-lite"/>
    </source>
</evidence>
<dbReference type="GO" id="GO:0005783">
    <property type="term" value="C:endoplasmic reticulum"/>
    <property type="evidence" value="ECO:0007669"/>
    <property type="project" value="InterPro"/>
</dbReference>
<dbReference type="InterPro" id="IPR045103">
    <property type="entry name" value="RNF5/RNF185-like"/>
</dbReference>
<feature type="compositionally biased region" description="Basic and acidic residues" evidence="12">
    <location>
        <begin position="81"/>
        <end position="94"/>
    </location>
</feature>
<keyword evidence="6" id="KW-0479">Metal-binding</keyword>
<feature type="compositionally biased region" description="Basic and acidic residues" evidence="12">
    <location>
        <begin position="242"/>
        <end position="274"/>
    </location>
</feature>
<dbReference type="EC" id="2.3.2.27" evidence="4"/>
<dbReference type="PROSITE" id="PS00518">
    <property type="entry name" value="ZF_RING_1"/>
    <property type="match status" value="1"/>
</dbReference>
<dbReference type="PANTHER" id="PTHR12313">
    <property type="entry name" value="E3 UBIQUITIN-PROTEIN LIGASE RNF5-RELATED"/>
    <property type="match status" value="1"/>
</dbReference>
<comment type="subcellular location">
    <subcellularLocation>
        <location evidence="2">Endomembrane system</location>
    </subcellularLocation>
</comment>
<feature type="compositionally biased region" description="Polar residues" evidence="12">
    <location>
        <begin position="99"/>
        <end position="113"/>
    </location>
</feature>
<proteinExistence type="predicted"/>
<feature type="compositionally biased region" description="Basic and acidic residues" evidence="12">
    <location>
        <begin position="150"/>
        <end position="164"/>
    </location>
</feature>
<evidence type="ECO:0000313" key="15">
    <source>
        <dbReference type="EMBL" id="EUD68586.1"/>
    </source>
</evidence>
<feature type="compositionally biased region" description="Basic and acidic residues" evidence="12">
    <location>
        <begin position="423"/>
        <end position="446"/>
    </location>
</feature>
<dbReference type="GO" id="GO:0061630">
    <property type="term" value="F:ubiquitin protein ligase activity"/>
    <property type="evidence" value="ECO:0007669"/>
    <property type="project" value="UniProtKB-EC"/>
</dbReference>
<feature type="compositionally biased region" description="Polar residues" evidence="12">
    <location>
        <begin position="131"/>
        <end position="148"/>
    </location>
</feature>
<keyword evidence="7 11" id="KW-0863">Zinc-finger</keyword>
<evidence type="ECO:0000256" key="13">
    <source>
        <dbReference type="SAM" id="Phobius"/>
    </source>
</evidence>
<evidence type="ECO:0000256" key="7">
    <source>
        <dbReference type="ARBA" id="ARBA00022771"/>
    </source>
</evidence>
<feature type="transmembrane region" description="Helical" evidence="13">
    <location>
        <begin position="502"/>
        <end position="521"/>
    </location>
</feature>
<keyword evidence="13" id="KW-0812">Transmembrane</keyword>
<dbReference type="Gene3D" id="3.30.40.10">
    <property type="entry name" value="Zinc/RING finger domain, C3HC4 (zinc finger)"/>
    <property type="match status" value="1"/>
</dbReference>
<dbReference type="GO" id="GO:0008270">
    <property type="term" value="F:zinc ion binding"/>
    <property type="evidence" value="ECO:0007669"/>
    <property type="project" value="UniProtKB-KW"/>
</dbReference>
<dbReference type="Proteomes" id="UP000030640">
    <property type="component" value="Unassembled WGS sequence"/>
</dbReference>
<evidence type="ECO:0000256" key="11">
    <source>
        <dbReference type="PROSITE-ProRule" id="PRU00175"/>
    </source>
</evidence>
<keyword evidence="5" id="KW-0808">Transferase</keyword>
<evidence type="ECO:0000259" key="14">
    <source>
        <dbReference type="PROSITE" id="PS50089"/>
    </source>
</evidence>
<evidence type="ECO:0000256" key="10">
    <source>
        <dbReference type="ARBA" id="ARBA00023136"/>
    </source>
</evidence>
<dbReference type="SUPFAM" id="SSF57850">
    <property type="entry name" value="RING/U-box"/>
    <property type="match status" value="1"/>
</dbReference>
<dbReference type="GeneID" id="20036259"/>
<reference evidence="15 16" key="1">
    <citation type="submission" date="2013-02" db="EMBL/GenBank/DDBJ databases">
        <title>The Genome Sequence of Plasmodium inui San Antonio 1.</title>
        <authorList>
            <consortium name="The Broad Institute Genome Sequencing Platform"/>
            <consortium name="The Broad Institute Genome Sequencing Center for Infectious Disease"/>
            <person name="Neafsey D."/>
            <person name="Cheeseman I."/>
            <person name="Volkman S."/>
            <person name="Adams J."/>
            <person name="Walker B."/>
            <person name="Young S.K."/>
            <person name="Zeng Q."/>
            <person name="Gargeya S."/>
            <person name="Fitzgerald M."/>
            <person name="Haas B."/>
            <person name="Abouelleil A."/>
            <person name="Alvarado L."/>
            <person name="Arachchi H.M."/>
            <person name="Berlin A.M."/>
            <person name="Chapman S.B."/>
            <person name="Dewar J."/>
            <person name="Goldberg J."/>
            <person name="Griggs A."/>
            <person name="Gujja S."/>
            <person name="Hansen M."/>
            <person name="Howarth C."/>
            <person name="Imamovic A."/>
            <person name="Larimer J."/>
            <person name="McCowan C."/>
            <person name="Murphy C."/>
            <person name="Neiman D."/>
            <person name="Pearson M."/>
            <person name="Priest M."/>
            <person name="Roberts A."/>
            <person name="Saif S."/>
            <person name="Shea T."/>
            <person name="Sisk P."/>
            <person name="Sykes S."/>
            <person name="Wortman J."/>
            <person name="Nusbaum C."/>
            <person name="Birren B."/>
        </authorList>
    </citation>
    <scope>NUCLEOTIDE SEQUENCE [LARGE SCALE GENOMIC DNA]</scope>
    <source>
        <strain evidence="15 16">San Antonio 1</strain>
    </source>
</reference>
<name>W7AT14_9APIC</name>
<dbReference type="VEuPathDB" id="PlasmoDB:C922_00985"/>
<feature type="compositionally biased region" description="Polar residues" evidence="12">
    <location>
        <begin position="62"/>
        <end position="78"/>
    </location>
</feature>
<feature type="compositionally biased region" description="Basic and acidic residues" evidence="12">
    <location>
        <begin position="342"/>
        <end position="352"/>
    </location>
</feature>
<evidence type="ECO:0000256" key="5">
    <source>
        <dbReference type="ARBA" id="ARBA00022679"/>
    </source>
</evidence>
<dbReference type="InterPro" id="IPR018957">
    <property type="entry name" value="Znf_C3HC4_RING-type"/>
</dbReference>
<organism evidence="15 16">
    <name type="scientific">Plasmodium inui San Antonio 1</name>
    <dbReference type="NCBI Taxonomy" id="1237626"/>
    <lineage>
        <taxon>Eukaryota</taxon>
        <taxon>Sar</taxon>
        <taxon>Alveolata</taxon>
        <taxon>Apicomplexa</taxon>
        <taxon>Aconoidasida</taxon>
        <taxon>Haemosporida</taxon>
        <taxon>Plasmodiidae</taxon>
        <taxon>Plasmodium</taxon>
        <taxon>Plasmodium (Plasmodium)</taxon>
    </lineage>
</organism>
<keyword evidence="16" id="KW-1185">Reference proteome</keyword>
<dbReference type="AlphaFoldDB" id="W7AT14"/>
<evidence type="ECO:0000256" key="8">
    <source>
        <dbReference type="ARBA" id="ARBA00022786"/>
    </source>
</evidence>
<feature type="region of interest" description="Disordered" evidence="12">
    <location>
        <begin position="47"/>
        <end position="113"/>
    </location>
</feature>
<comment type="catalytic activity">
    <reaction evidence="1">
        <text>S-ubiquitinyl-[E2 ubiquitin-conjugating enzyme]-L-cysteine + [acceptor protein]-L-lysine = [E2 ubiquitin-conjugating enzyme]-L-cysteine + N(6)-ubiquitinyl-[acceptor protein]-L-lysine.</text>
        <dbReference type="EC" id="2.3.2.27"/>
    </reaction>
</comment>
<dbReference type="SMART" id="SM00184">
    <property type="entry name" value="RING"/>
    <property type="match status" value="1"/>
</dbReference>
<feature type="region of interest" description="Disordered" evidence="12">
    <location>
        <begin position="228"/>
        <end position="274"/>
    </location>
</feature>
<dbReference type="InterPro" id="IPR013083">
    <property type="entry name" value="Znf_RING/FYVE/PHD"/>
</dbReference>
<dbReference type="EMBL" id="KI965462">
    <property type="protein sequence ID" value="EUD68586.1"/>
    <property type="molecule type" value="Genomic_DNA"/>
</dbReference>
<feature type="domain" description="RING-type" evidence="14">
    <location>
        <begin position="368"/>
        <end position="406"/>
    </location>
</feature>
<feature type="region of interest" description="Disordered" evidence="12">
    <location>
        <begin position="423"/>
        <end position="447"/>
    </location>
</feature>
<evidence type="ECO:0000256" key="1">
    <source>
        <dbReference type="ARBA" id="ARBA00000900"/>
    </source>
</evidence>
<keyword evidence="13" id="KW-1133">Transmembrane helix</keyword>
<dbReference type="PROSITE" id="PS50089">
    <property type="entry name" value="ZF_RING_2"/>
    <property type="match status" value="1"/>
</dbReference>
<protein>
    <recommendedName>
        <fullName evidence="4">RING-type E3 ubiquitin transferase</fullName>
        <ecNumber evidence="4">2.3.2.27</ecNumber>
    </recommendedName>
</protein>
<evidence type="ECO:0000256" key="9">
    <source>
        <dbReference type="ARBA" id="ARBA00022833"/>
    </source>
</evidence>
<sequence>MNEKENEYDSLYDVIYDYDVNEEFSKGKDNNIQSAKPVLCDIKSKLTSKGESESLADERSASSHPNDATNDENASPLSTIRLKDENGHCARGGEMESELTPQNTPDSAKKSGISSSYVGHFEKREDLPFLKSNTQHNDSGNAEGSNSKAVAREEAKIVNPEKRGNQSPVGCSSSAEGGDASANSASTYVVRITSCENCTKEKDRHMRILSTDWQSTYSSHDVTVGKNYNNVVNRKNRLGESAPKEQGTRAERPQTDEAKPGEIHHNDDVMIKDRGVKEKYQKLRFEDDIYKENADGEADARNEQGPNQVETNKLEETDNLEEKSSISKDNKNVEHSNGNNTSEEKNKTEKNAKKNTTSENDGRSTFECNICFDDVRDPVVTKCGHLFCWLCLSAWIKKNNDCPVCKAEVSRENVIPLYGRGKNSSEHKYSNMEEPRPTPKRKESVRRNNGYSNNLGLRASFGVWVNPFSFGMSYTNMSEEPYFYESGGGDNRTQAETYQAEAASSFFFFLGFFLSLYILFYSS</sequence>
<evidence type="ECO:0000256" key="3">
    <source>
        <dbReference type="ARBA" id="ARBA00004906"/>
    </source>
</evidence>
<dbReference type="InterPro" id="IPR001841">
    <property type="entry name" value="Znf_RING"/>
</dbReference>
<dbReference type="OrthoDB" id="10254945at2759"/>
<evidence type="ECO:0000256" key="2">
    <source>
        <dbReference type="ARBA" id="ARBA00004308"/>
    </source>
</evidence>
<evidence type="ECO:0000256" key="4">
    <source>
        <dbReference type="ARBA" id="ARBA00012483"/>
    </source>
</evidence>
<dbReference type="CDD" id="cd16745">
    <property type="entry name" value="RING-HC_AtRMA-like"/>
    <property type="match status" value="1"/>
</dbReference>
<feature type="compositionally biased region" description="Basic and acidic residues" evidence="12">
    <location>
        <begin position="47"/>
        <end position="61"/>
    </location>
</feature>
<dbReference type="UniPathway" id="UPA00143"/>
<evidence type="ECO:0000313" key="16">
    <source>
        <dbReference type="Proteomes" id="UP000030640"/>
    </source>
</evidence>
<accession>W7AT14</accession>
<dbReference type="RefSeq" id="XP_008814816.1">
    <property type="nucleotide sequence ID" value="XM_008816594.1"/>
</dbReference>
<feature type="region of interest" description="Disordered" evidence="12">
    <location>
        <begin position="130"/>
        <end position="183"/>
    </location>
</feature>
<keyword evidence="9" id="KW-0862">Zinc</keyword>
<comment type="pathway">
    <text evidence="3">Protein modification; protein ubiquitination.</text>
</comment>
<dbReference type="InterPro" id="IPR017907">
    <property type="entry name" value="Znf_RING_CS"/>
</dbReference>
<gene>
    <name evidence="15" type="ORF">C922_00985</name>
</gene>
<dbReference type="GO" id="GO:0016567">
    <property type="term" value="P:protein ubiquitination"/>
    <property type="evidence" value="ECO:0007669"/>
    <property type="project" value="UniProtKB-UniPathway"/>
</dbReference>